<proteinExistence type="predicted"/>
<keyword evidence="2" id="KW-1185">Reference proteome</keyword>
<sequence>MSEELRDHLYLWNTCWEQGCTGDAFEDPMGSQFDFVAFSNDGFALAKAVKRELSHWTVIYWDEAMEWRYWTTREPRRYDRSAIEYEITPDIASTDDE</sequence>
<evidence type="ECO:0000313" key="1">
    <source>
        <dbReference type="EMBL" id="QNT69679.1"/>
    </source>
</evidence>
<dbReference type="KEGG" id="dvn:HQ394_10540"/>
<dbReference type="RefSeq" id="WP_190260196.1">
    <property type="nucleotide sequence ID" value="NZ_CP053923.1"/>
</dbReference>
<dbReference type="AlphaFoldDB" id="A0A7H1N1U3"/>
<accession>A0A7H1N1U3</accession>
<reference evidence="1 2" key="1">
    <citation type="submission" date="2020-05" db="EMBL/GenBank/DDBJ databases">
        <title>Complete closed genome sequence of Defluviicoccus vanus.</title>
        <authorList>
            <person name="Bessarab I."/>
            <person name="Arumugam K."/>
            <person name="Maszenan A.M."/>
            <person name="Seviour R.J."/>
            <person name="Williams R.B."/>
        </authorList>
    </citation>
    <scope>NUCLEOTIDE SEQUENCE [LARGE SCALE GENOMIC DNA]</scope>
    <source>
        <strain evidence="1 2">Ben 114</strain>
    </source>
</reference>
<protein>
    <submittedName>
        <fullName evidence="1">Uncharacterized protein</fullName>
    </submittedName>
</protein>
<name>A0A7H1N1U3_9PROT</name>
<dbReference type="EMBL" id="CP053923">
    <property type="protein sequence ID" value="QNT69679.1"/>
    <property type="molecule type" value="Genomic_DNA"/>
</dbReference>
<dbReference type="Proteomes" id="UP000516369">
    <property type="component" value="Chromosome"/>
</dbReference>
<evidence type="ECO:0000313" key="2">
    <source>
        <dbReference type="Proteomes" id="UP000516369"/>
    </source>
</evidence>
<organism evidence="1 2">
    <name type="scientific">Defluviicoccus vanus</name>
    <dbReference type="NCBI Taxonomy" id="111831"/>
    <lineage>
        <taxon>Bacteria</taxon>
        <taxon>Pseudomonadati</taxon>
        <taxon>Pseudomonadota</taxon>
        <taxon>Alphaproteobacteria</taxon>
        <taxon>Rhodospirillales</taxon>
        <taxon>Rhodospirillaceae</taxon>
        <taxon>Defluviicoccus</taxon>
    </lineage>
</organism>
<gene>
    <name evidence="1" type="ORF">HQ394_10540</name>
</gene>